<evidence type="ECO:0000313" key="4">
    <source>
        <dbReference type="Proteomes" id="UP000568888"/>
    </source>
</evidence>
<gene>
    <name evidence="2" type="ORF">GMPD_27210</name>
    <name evidence="3" type="ORF">M1B72_05165</name>
</gene>
<dbReference type="Proteomes" id="UP000568888">
    <property type="component" value="Unassembled WGS sequence"/>
</dbReference>
<keyword evidence="3" id="KW-0808">Transferase</keyword>
<dbReference type="InterPro" id="IPR029063">
    <property type="entry name" value="SAM-dependent_MTases_sf"/>
</dbReference>
<dbReference type="NCBIfam" id="TIGR01444">
    <property type="entry name" value="fkbM_fam"/>
    <property type="match status" value="1"/>
</dbReference>
<sequence length="224" mass="24979">MTESADRYAKRSFSQCGEDLILRHIFNSLKVERPSYIDVGAHHPFRINNTALFHLGGSRGISIEPNPELFALFEQERPADINLNAGISDTEGESVFYVIDPPVFSTFSREVADEFVTRHGFNLKQTVTIPCTTILSVLEQHCGGKCPDFISIDAEGVDEIIIDSIISNNLPFTAICVETISFSNKGMGVKNQDLIRKVTDAGYINYADTNINTIFVKKDVWQRG</sequence>
<feature type="domain" description="Methyltransferase FkbM" evidence="1">
    <location>
        <begin position="38"/>
        <end position="203"/>
    </location>
</feature>
<dbReference type="SUPFAM" id="SSF53335">
    <property type="entry name" value="S-adenosyl-L-methionine-dependent methyltransferases"/>
    <property type="match status" value="1"/>
</dbReference>
<dbReference type="RefSeq" id="WP_183348238.1">
    <property type="nucleotide sequence ID" value="NZ_BLXY01000005.1"/>
</dbReference>
<dbReference type="Pfam" id="PF05050">
    <property type="entry name" value="Methyltransf_21"/>
    <property type="match status" value="1"/>
</dbReference>
<dbReference type="InterPro" id="IPR006342">
    <property type="entry name" value="FkbM_mtfrase"/>
</dbReference>
<evidence type="ECO:0000313" key="5">
    <source>
        <dbReference type="Proteomes" id="UP000831485"/>
    </source>
</evidence>
<dbReference type="AlphaFoldDB" id="A0A6V8MXF5"/>
<dbReference type="EMBL" id="BLXY01000005">
    <property type="protein sequence ID" value="GFO64802.1"/>
    <property type="molecule type" value="Genomic_DNA"/>
</dbReference>
<reference evidence="4" key="1">
    <citation type="submission" date="2020-06" db="EMBL/GenBank/DDBJ databases">
        <title>Draft genomic sequecing of Geomonas sp. Red736.</title>
        <authorList>
            <person name="Itoh H."/>
            <person name="Xu Z.X."/>
            <person name="Ushijima N."/>
            <person name="Masuda Y."/>
            <person name="Shiratori Y."/>
            <person name="Senoo K."/>
        </authorList>
    </citation>
    <scope>NUCLEOTIDE SEQUENCE [LARGE SCALE GENOMIC DNA]</scope>
    <source>
        <strain evidence="4">Red736</strain>
    </source>
</reference>
<keyword evidence="3" id="KW-0489">Methyltransferase</keyword>
<dbReference type="GO" id="GO:0032259">
    <property type="term" value="P:methylation"/>
    <property type="evidence" value="ECO:0007669"/>
    <property type="project" value="UniProtKB-KW"/>
</dbReference>
<reference evidence="3" key="3">
    <citation type="submission" date="2022-04" db="EMBL/GenBank/DDBJ databases">
        <authorList>
            <person name="Liu G."/>
        </authorList>
    </citation>
    <scope>NUCLEOTIDE SEQUENCE</scope>
    <source>
        <strain evidence="3">RG22</strain>
    </source>
</reference>
<dbReference type="Gene3D" id="3.40.50.150">
    <property type="entry name" value="Vaccinia Virus protein VP39"/>
    <property type="match status" value="1"/>
</dbReference>
<evidence type="ECO:0000313" key="2">
    <source>
        <dbReference type="EMBL" id="GFO64802.1"/>
    </source>
</evidence>
<evidence type="ECO:0000259" key="1">
    <source>
        <dbReference type="Pfam" id="PF05050"/>
    </source>
</evidence>
<dbReference type="EMBL" id="CP096574">
    <property type="protein sequence ID" value="UPU37101.1"/>
    <property type="molecule type" value="Genomic_DNA"/>
</dbReference>
<proteinExistence type="predicted"/>
<dbReference type="GO" id="GO:0008168">
    <property type="term" value="F:methyltransferase activity"/>
    <property type="evidence" value="ECO:0007669"/>
    <property type="project" value="UniProtKB-KW"/>
</dbReference>
<organism evidence="2 4">
    <name type="scientific">Geomonas paludis</name>
    <dbReference type="NCBI Taxonomy" id="2740185"/>
    <lineage>
        <taxon>Bacteria</taxon>
        <taxon>Pseudomonadati</taxon>
        <taxon>Thermodesulfobacteriota</taxon>
        <taxon>Desulfuromonadia</taxon>
        <taxon>Geobacterales</taxon>
        <taxon>Geobacteraceae</taxon>
        <taxon>Geomonas</taxon>
    </lineage>
</organism>
<accession>A0A6V8MXF5</accession>
<name>A0A6V8MXF5_9BACT</name>
<keyword evidence="5" id="KW-1185">Reference proteome</keyword>
<reference evidence="2" key="2">
    <citation type="journal article" date="2021" name="Int. J. Syst. Evol. Microbiol.">
        <title>Geomonas silvestris sp. nov., Geomonas paludis sp. nov. and Geomonas limicola sp. nov., isolated from terrestrial environments, and emended description of the genus Geomonas.</title>
        <authorList>
            <person name="Itoh H."/>
            <person name="Xu Z."/>
            <person name="Masuda Y."/>
            <person name="Ushijima N."/>
            <person name="Hayakawa C."/>
            <person name="Shiratori Y."/>
            <person name="Senoo K."/>
        </authorList>
    </citation>
    <scope>NUCLEOTIDE SEQUENCE</scope>
    <source>
        <strain evidence="2">Red736</strain>
    </source>
</reference>
<dbReference type="Proteomes" id="UP000831485">
    <property type="component" value="Chromosome"/>
</dbReference>
<evidence type="ECO:0000313" key="3">
    <source>
        <dbReference type="EMBL" id="UPU37101.1"/>
    </source>
</evidence>
<protein>
    <submittedName>
        <fullName evidence="3">FkbM family methyltransferase</fullName>
    </submittedName>
</protein>